<name>A0A1V6LZS6_9BACT</name>
<organism evidence="1 2">
    <name type="scientific">Candidatus Brocadia sapporoensis</name>
    <dbReference type="NCBI Taxonomy" id="392547"/>
    <lineage>
        <taxon>Bacteria</taxon>
        <taxon>Pseudomonadati</taxon>
        <taxon>Planctomycetota</taxon>
        <taxon>Candidatus Brocadiia</taxon>
        <taxon>Candidatus Brocadiales</taxon>
        <taxon>Candidatus Brocadiaceae</taxon>
        <taxon>Candidatus Brocadia</taxon>
    </lineage>
</organism>
<accession>A0A1V6LZS6</accession>
<comment type="caution">
    <text evidence="1">The sequence shown here is derived from an EMBL/GenBank/DDBJ whole genome shotgun (WGS) entry which is preliminary data.</text>
</comment>
<dbReference type="Proteomes" id="UP000242219">
    <property type="component" value="Unassembled WGS sequence"/>
</dbReference>
<dbReference type="InterPro" id="IPR004658">
    <property type="entry name" value="OMP_Slp"/>
</dbReference>
<dbReference type="EMBL" id="MJUW02000082">
    <property type="protein sequence ID" value="OQD45596.1"/>
    <property type="molecule type" value="Genomic_DNA"/>
</dbReference>
<reference evidence="1 2" key="1">
    <citation type="journal article" date="2016" name="Genome Announc.">
        <title>Draft Genome Sequence of the Anaerobic Ammonium-Oxidizing Bacterium 'Candidatus Brocadia sp. 40'.</title>
        <authorList>
            <person name="Ali M."/>
            <person name="Haroon M.F."/>
            <person name="Narita Y."/>
            <person name="Zhang L."/>
            <person name="Rangel Shaw D."/>
            <person name="Okabe S."/>
            <person name="Saikaly P.E."/>
        </authorList>
    </citation>
    <scope>NUCLEOTIDE SEQUENCE [LARGE SCALE GENOMIC DNA]</scope>
    <source>
        <strain evidence="1 2">40</strain>
    </source>
</reference>
<evidence type="ECO:0000313" key="2">
    <source>
        <dbReference type="Proteomes" id="UP000242219"/>
    </source>
</evidence>
<dbReference type="AlphaFoldDB" id="A0A1V6LZS6"/>
<dbReference type="GO" id="GO:0019867">
    <property type="term" value="C:outer membrane"/>
    <property type="evidence" value="ECO:0007669"/>
    <property type="project" value="InterPro"/>
</dbReference>
<dbReference type="Pfam" id="PF03843">
    <property type="entry name" value="Slp"/>
    <property type="match status" value="1"/>
</dbReference>
<evidence type="ECO:0008006" key="3">
    <source>
        <dbReference type="Google" id="ProtNLM"/>
    </source>
</evidence>
<gene>
    <name evidence="1" type="ORF">BIY37_07795</name>
</gene>
<dbReference type="PANTHER" id="PTHR37530:SF1">
    <property type="entry name" value="OUTER MEMBRANE PROTEIN SLP"/>
    <property type="match status" value="1"/>
</dbReference>
<keyword evidence="2" id="KW-1185">Reference proteome</keyword>
<protein>
    <recommendedName>
        <fullName evidence="3">Starvation-inducible protein</fullName>
    </recommendedName>
</protein>
<sequence>MKTKKMSLLFYKLMPVGLLLSIAGCAPVISKQIRDQVRPETTFSEVLKNPEHYQGQMIVLSGIIVDAENTKEGTLLQILQRPAGFRGQPKDVDKTEGRFLALDSRYLDTYVYTKGREITVAGEIMGKRTLPLNKIEYTYPLIHVKELYLWQVIKDSDYISYPYPYSYFYYDNYWWWRTHFIDRERCHRRSKK</sequence>
<dbReference type="PANTHER" id="PTHR37530">
    <property type="entry name" value="OUTER MEMBRANE PROTEIN SLP"/>
    <property type="match status" value="1"/>
</dbReference>
<proteinExistence type="predicted"/>
<dbReference type="PROSITE" id="PS51257">
    <property type="entry name" value="PROKAR_LIPOPROTEIN"/>
    <property type="match status" value="1"/>
</dbReference>
<dbReference type="PIRSF" id="PIRSF004982">
    <property type="entry name" value="SlP"/>
    <property type="match status" value="1"/>
</dbReference>
<evidence type="ECO:0000313" key="1">
    <source>
        <dbReference type="EMBL" id="OQD45596.1"/>
    </source>
</evidence>
<dbReference type="RefSeq" id="WP_070067253.1">
    <property type="nucleotide sequence ID" value="NZ_MJUW02000082.1"/>
</dbReference>